<proteinExistence type="predicted"/>
<dbReference type="RefSeq" id="WP_048643331.1">
    <property type="nucleotide sequence ID" value="NZ_CP012040.1"/>
</dbReference>
<accession>A0A0H4PXS2</accession>
<dbReference type="OrthoDB" id="6400902at2"/>
<dbReference type="STRING" id="320787.CA2015_3839"/>
<sequence>MNKAVKQNLLLIIVVFFIGMVPVSKTGTIQYINDRTLTIEVVDVEKRLIDFEEEISMDTLYAHLSSTGAPVFFSRNVVTSVCFDDKCRLLDVILYWNPTGRYLGFELPEEEYLSKHDHEPFTAEEYLRLNELLSDPFLPLGDYSYNEIVMEGSKEEYYDSQYEVKEIDAVSSATSKFILDYVVEGAAFTTYKLWHLIYGPTNGVIKEWTTENFDSDYITLLLESENLSDILWTLEQLEGKLDQYPKINPLIFDFIKSSEYSLSEKAIQTINPQNLSSQSFQMDLIALFPQMDSGKKKWILDLFKKAPNVHPETKTFFNESILDLEVPLIVLLLEVYKKQKMYDATSLEKVRLLSNSDNNYLAKKAKQFLENVPNP</sequence>
<evidence type="ECO:0000313" key="1">
    <source>
        <dbReference type="EMBL" id="AKP53207.1"/>
    </source>
</evidence>
<name>A0A0H4PXS2_9BACT</name>
<dbReference type="PATRIC" id="fig|320787.5.peg.4200"/>
<reference evidence="1 2" key="1">
    <citation type="submission" date="2015-07" db="EMBL/GenBank/DDBJ databases">
        <authorList>
            <person name="Kim K.M."/>
        </authorList>
    </citation>
    <scope>NUCLEOTIDE SEQUENCE [LARGE SCALE GENOMIC DNA]</scope>
    <source>
        <strain evidence="1 2">KCTC 12363</strain>
    </source>
</reference>
<dbReference type="EMBL" id="CP012040">
    <property type="protein sequence ID" value="AKP53207.1"/>
    <property type="molecule type" value="Genomic_DNA"/>
</dbReference>
<organism evidence="1 2">
    <name type="scientific">Cyclobacterium amurskyense</name>
    <dbReference type="NCBI Taxonomy" id="320787"/>
    <lineage>
        <taxon>Bacteria</taxon>
        <taxon>Pseudomonadati</taxon>
        <taxon>Bacteroidota</taxon>
        <taxon>Cytophagia</taxon>
        <taxon>Cytophagales</taxon>
        <taxon>Cyclobacteriaceae</taxon>
        <taxon>Cyclobacterium</taxon>
    </lineage>
</organism>
<dbReference type="Proteomes" id="UP000036520">
    <property type="component" value="Chromosome"/>
</dbReference>
<evidence type="ECO:0000313" key="2">
    <source>
        <dbReference type="Proteomes" id="UP000036520"/>
    </source>
</evidence>
<gene>
    <name evidence="1" type="ORF">CA2015_3839</name>
</gene>
<dbReference type="AlphaFoldDB" id="A0A0H4PXS2"/>
<protein>
    <submittedName>
        <fullName evidence="1">Uncharacterized protein</fullName>
    </submittedName>
</protein>
<dbReference type="KEGG" id="camu:CA2015_3839"/>
<keyword evidence="2" id="KW-1185">Reference proteome</keyword>